<reference evidence="2 3" key="1">
    <citation type="submission" date="2019-12" db="EMBL/GenBank/DDBJ databases">
        <title>Genomic-based taxomic classification of the family Erythrobacteraceae.</title>
        <authorList>
            <person name="Xu L."/>
        </authorList>
    </citation>
    <scope>NUCLEOTIDE SEQUENCE [LARGE SCALE GENOMIC DNA]</scope>
    <source>
        <strain evidence="2 3">M0322</strain>
    </source>
</reference>
<dbReference type="Proteomes" id="UP000466966">
    <property type="component" value="Unassembled WGS sequence"/>
</dbReference>
<dbReference type="OrthoDB" id="7595957at2"/>
<keyword evidence="1" id="KW-0812">Transmembrane</keyword>
<dbReference type="AlphaFoldDB" id="A0A844YXQ2"/>
<evidence type="ECO:0000256" key="1">
    <source>
        <dbReference type="SAM" id="Phobius"/>
    </source>
</evidence>
<dbReference type="RefSeq" id="WP_160771187.1">
    <property type="nucleotide sequence ID" value="NZ_WTYV01000002.1"/>
</dbReference>
<keyword evidence="1" id="KW-1133">Transmembrane helix</keyword>
<sequence length="139" mass="15306">MAIDLEFPGPFAAAALGGWATRAFARRWLGEQEHPAGWAVIRPGQMHWIGLVGAGAIVSLMAYVGLFIGSSRADAVFQMRMPWLLVAAFWVSAGVCLWHMRQIVRTDARWCGTRLRWQPVGGGPRLARDLAKVAGMHRP</sequence>
<gene>
    <name evidence="2" type="ORF">GRI99_06320</name>
</gene>
<feature type="transmembrane region" description="Helical" evidence="1">
    <location>
        <begin position="48"/>
        <end position="69"/>
    </location>
</feature>
<feature type="transmembrane region" description="Helical" evidence="1">
    <location>
        <begin position="81"/>
        <end position="100"/>
    </location>
</feature>
<evidence type="ECO:0000313" key="2">
    <source>
        <dbReference type="EMBL" id="MXO71254.1"/>
    </source>
</evidence>
<name>A0A844YXQ2_9SPHN</name>
<protein>
    <submittedName>
        <fullName evidence="2">Uncharacterized protein</fullName>
    </submittedName>
</protein>
<organism evidence="2 3">
    <name type="scientific">Alteraurantiacibacter buctensis</name>
    <dbReference type="NCBI Taxonomy" id="1503981"/>
    <lineage>
        <taxon>Bacteria</taxon>
        <taxon>Pseudomonadati</taxon>
        <taxon>Pseudomonadota</taxon>
        <taxon>Alphaproteobacteria</taxon>
        <taxon>Sphingomonadales</taxon>
        <taxon>Erythrobacteraceae</taxon>
        <taxon>Alteraurantiacibacter</taxon>
    </lineage>
</organism>
<keyword evidence="1" id="KW-0472">Membrane</keyword>
<accession>A0A844YXQ2</accession>
<proteinExistence type="predicted"/>
<dbReference type="EMBL" id="WTYV01000002">
    <property type="protein sequence ID" value="MXO71254.1"/>
    <property type="molecule type" value="Genomic_DNA"/>
</dbReference>
<evidence type="ECO:0000313" key="3">
    <source>
        <dbReference type="Proteomes" id="UP000466966"/>
    </source>
</evidence>
<keyword evidence="3" id="KW-1185">Reference proteome</keyword>
<comment type="caution">
    <text evidence="2">The sequence shown here is derived from an EMBL/GenBank/DDBJ whole genome shotgun (WGS) entry which is preliminary data.</text>
</comment>